<dbReference type="EMBL" id="MFGX01000037">
    <property type="protein sequence ID" value="OGF56337.1"/>
    <property type="molecule type" value="Genomic_DNA"/>
</dbReference>
<dbReference type="AlphaFoldDB" id="A0A1F5UYV3"/>
<gene>
    <name evidence="7" type="ORF">A2Z21_05875</name>
</gene>
<comment type="subunit">
    <text evidence="2">Heterodimer of the IorA and IorB subunits.</text>
</comment>
<evidence type="ECO:0000256" key="4">
    <source>
        <dbReference type="ARBA" id="ARBA00048332"/>
    </source>
</evidence>
<dbReference type="Gene3D" id="3.40.920.10">
    <property type="entry name" value="Pyruvate-ferredoxin oxidoreductase, PFOR, domain III"/>
    <property type="match status" value="1"/>
</dbReference>
<evidence type="ECO:0000313" key="8">
    <source>
        <dbReference type="Proteomes" id="UP000179157"/>
    </source>
</evidence>
<evidence type="ECO:0000256" key="2">
    <source>
        <dbReference type="ARBA" id="ARBA00011238"/>
    </source>
</evidence>
<organism evidence="7 8">
    <name type="scientific">Fraserbacteria sp. (strain RBG_16_55_9)</name>
    <dbReference type="NCBI Taxonomy" id="1817864"/>
    <lineage>
        <taxon>Bacteria</taxon>
        <taxon>Candidatus Fraseribacteriota</taxon>
    </lineage>
</organism>
<proteinExistence type="predicted"/>
<dbReference type="PANTHER" id="PTHR43854:SF1">
    <property type="entry name" value="INDOLEPYRUVATE OXIDOREDUCTASE SUBUNIT IORB"/>
    <property type="match status" value="1"/>
</dbReference>
<evidence type="ECO:0000313" key="7">
    <source>
        <dbReference type="EMBL" id="OGF56337.1"/>
    </source>
</evidence>
<dbReference type="InterPro" id="IPR019752">
    <property type="entry name" value="Pyrv/ketoisovalerate_OxRed_cat"/>
</dbReference>
<evidence type="ECO:0000256" key="1">
    <source>
        <dbReference type="ARBA" id="ARBA00002995"/>
    </source>
</evidence>
<dbReference type="InterPro" id="IPR052198">
    <property type="entry name" value="IorB_Oxidoreductase"/>
</dbReference>
<dbReference type="InterPro" id="IPR017719">
    <property type="entry name" value="Indolepyruvate_Fd_OxRdtase_bsu"/>
</dbReference>
<comment type="function">
    <text evidence="1">Catalyzes the ferredoxin-dependent oxidative decarboxylation of arylpyruvates.</text>
</comment>
<evidence type="ECO:0000256" key="3">
    <source>
        <dbReference type="ARBA" id="ARBA00023002"/>
    </source>
</evidence>
<feature type="domain" description="Pyruvate/ketoisovalerate oxidoreductase catalytic" evidence="6">
    <location>
        <begin position="11"/>
        <end position="188"/>
    </location>
</feature>
<dbReference type="SUPFAM" id="SSF53323">
    <property type="entry name" value="Pyruvate-ferredoxin oxidoreductase, PFOR, domain III"/>
    <property type="match status" value="1"/>
</dbReference>
<sequence length="215" mass="22879">MRARLYMVGVGGQGTLTAARVLGEAALAADLNVIISEVHGMAQRGGVVETAILIGQVHSPLIGDGEADVLMGFEPLETLRALSKASRHTWVITNTKPIIPSTVKLGQGQYPDLREILSRIRSSAGSVIALNAEDLAQQAGALIAANMVMLGALVATEQLPFPGEHVRDAITRLSPRYAAINLKAFELGKAYVIQHQEEPDDGWDRIRAGRASQAA</sequence>
<reference evidence="7 8" key="1">
    <citation type="journal article" date="2016" name="Nat. Commun.">
        <title>Thousands of microbial genomes shed light on interconnected biogeochemical processes in an aquifer system.</title>
        <authorList>
            <person name="Anantharaman K."/>
            <person name="Brown C.T."/>
            <person name="Hug L.A."/>
            <person name="Sharon I."/>
            <person name="Castelle C.J."/>
            <person name="Probst A.J."/>
            <person name="Thomas B.C."/>
            <person name="Singh A."/>
            <person name="Wilkins M.J."/>
            <person name="Karaoz U."/>
            <person name="Brodie E.L."/>
            <person name="Williams K.H."/>
            <person name="Hubbard S.S."/>
            <person name="Banfield J.F."/>
        </authorList>
    </citation>
    <scope>NUCLEOTIDE SEQUENCE [LARGE SCALE GENOMIC DNA]</scope>
    <source>
        <strain evidence="8">RBG_16_55_9</strain>
    </source>
</reference>
<dbReference type="Proteomes" id="UP000179157">
    <property type="component" value="Unassembled WGS sequence"/>
</dbReference>
<name>A0A1F5UYV3_FRAXR</name>
<dbReference type="GO" id="GO:0043805">
    <property type="term" value="F:indolepyruvate ferredoxin oxidoreductase activity"/>
    <property type="evidence" value="ECO:0007669"/>
    <property type="project" value="UniProtKB-EC"/>
</dbReference>
<dbReference type="NCBIfam" id="TIGR03334">
    <property type="entry name" value="IOR_beta"/>
    <property type="match status" value="1"/>
</dbReference>
<dbReference type="EC" id="1.2.7.8" evidence="5"/>
<keyword evidence="7" id="KW-0670">Pyruvate</keyword>
<evidence type="ECO:0000256" key="5">
    <source>
        <dbReference type="NCBIfam" id="TIGR03334"/>
    </source>
</evidence>
<evidence type="ECO:0000259" key="6">
    <source>
        <dbReference type="Pfam" id="PF01558"/>
    </source>
</evidence>
<comment type="caution">
    <text evidence="7">The sequence shown here is derived from an EMBL/GenBank/DDBJ whole genome shotgun (WGS) entry which is preliminary data.</text>
</comment>
<keyword evidence="3" id="KW-0560">Oxidoreductase</keyword>
<dbReference type="STRING" id="1817864.A2Z21_05875"/>
<dbReference type="InterPro" id="IPR002869">
    <property type="entry name" value="Pyrv_flavodox_OxRed_cen"/>
</dbReference>
<dbReference type="PANTHER" id="PTHR43854">
    <property type="entry name" value="INDOLEPYRUVATE OXIDOREDUCTASE SUBUNIT IORB"/>
    <property type="match status" value="1"/>
</dbReference>
<comment type="catalytic activity">
    <reaction evidence="4">
        <text>indole-3-pyruvate + 2 oxidized [2Fe-2S]-[ferredoxin] + CoA = (indol-3-yl)acetyl-CoA + 2 reduced [2Fe-2S]-[ferredoxin] + CO2 + H(+)</text>
        <dbReference type="Rhea" id="RHEA:12645"/>
        <dbReference type="Rhea" id="RHEA-COMP:10000"/>
        <dbReference type="Rhea" id="RHEA-COMP:10001"/>
        <dbReference type="ChEBI" id="CHEBI:15378"/>
        <dbReference type="ChEBI" id="CHEBI:16526"/>
        <dbReference type="ChEBI" id="CHEBI:17640"/>
        <dbReference type="ChEBI" id="CHEBI:33737"/>
        <dbReference type="ChEBI" id="CHEBI:33738"/>
        <dbReference type="ChEBI" id="CHEBI:57271"/>
        <dbReference type="ChEBI" id="CHEBI:57287"/>
        <dbReference type="EC" id="1.2.7.8"/>
    </reaction>
</comment>
<accession>A0A1F5UYV3</accession>
<dbReference type="Pfam" id="PF01558">
    <property type="entry name" value="POR"/>
    <property type="match status" value="1"/>
</dbReference>
<protein>
    <recommendedName>
        <fullName evidence="5">Indolepyruvate ferredoxin oxidoreductase subunit beta</fullName>
        <ecNumber evidence="5">1.2.7.8</ecNumber>
    </recommendedName>
</protein>